<dbReference type="InterPro" id="IPR036638">
    <property type="entry name" value="HLH_DNA-bd_sf"/>
</dbReference>
<organism evidence="3 4">
    <name type="scientific">Capronia epimyces CBS 606.96</name>
    <dbReference type="NCBI Taxonomy" id="1182542"/>
    <lineage>
        <taxon>Eukaryota</taxon>
        <taxon>Fungi</taxon>
        <taxon>Dikarya</taxon>
        <taxon>Ascomycota</taxon>
        <taxon>Pezizomycotina</taxon>
        <taxon>Eurotiomycetes</taxon>
        <taxon>Chaetothyriomycetidae</taxon>
        <taxon>Chaetothyriales</taxon>
        <taxon>Herpotrichiellaceae</taxon>
        <taxon>Capronia</taxon>
    </lineage>
</organism>
<feature type="region of interest" description="Disordered" evidence="1">
    <location>
        <begin position="86"/>
        <end position="179"/>
    </location>
</feature>
<dbReference type="GO" id="GO:0046983">
    <property type="term" value="F:protein dimerization activity"/>
    <property type="evidence" value="ECO:0007669"/>
    <property type="project" value="InterPro"/>
</dbReference>
<dbReference type="EMBL" id="AMGY01000010">
    <property type="protein sequence ID" value="EXJ77504.1"/>
    <property type="molecule type" value="Genomic_DNA"/>
</dbReference>
<dbReference type="Proteomes" id="UP000019478">
    <property type="component" value="Unassembled WGS sequence"/>
</dbReference>
<dbReference type="GeneID" id="19173814"/>
<gene>
    <name evidence="3" type="ORF">A1O3_09730</name>
</gene>
<proteinExistence type="predicted"/>
<comment type="caution">
    <text evidence="3">The sequence shown here is derived from an EMBL/GenBank/DDBJ whole genome shotgun (WGS) entry which is preliminary data.</text>
</comment>
<reference evidence="3 4" key="1">
    <citation type="submission" date="2013-03" db="EMBL/GenBank/DDBJ databases">
        <title>The Genome Sequence of Capronia epimyces CBS 606.96.</title>
        <authorList>
            <consortium name="The Broad Institute Genomics Platform"/>
            <person name="Cuomo C."/>
            <person name="de Hoog S."/>
            <person name="Gorbushina A."/>
            <person name="Walker B."/>
            <person name="Young S.K."/>
            <person name="Zeng Q."/>
            <person name="Gargeya S."/>
            <person name="Fitzgerald M."/>
            <person name="Haas B."/>
            <person name="Abouelleil A."/>
            <person name="Allen A.W."/>
            <person name="Alvarado L."/>
            <person name="Arachchi H.M."/>
            <person name="Berlin A.M."/>
            <person name="Chapman S.B."/>
            <person name="Gainer-Dewar J."/>
            <person name="Goldberg J."/>
            <person name="Griggs A."/>
            <person name="Gujja S."/>
            <person name="Hansen M."/>
            <person name="Howarth C."/>
            <person name="Imamovic A."/>
            <person name="Ireland A."/>
            <person name="Larimer J."/>
            <person name="McCowan C."/>
            <person name="Murphy C."/>
            <person name="Pearson M."/>
            <person name="Poon T.W."/>
            <person name="Priest M."/>
            <person name="Roberts A."/>
            <person name="Saif S."/>
            <person name="Shea T."/>
            <person name="Sisk P."/>
            <person name="Sykes S."/>
            <person name="Wortman J."/>
            <person name="Nusbaum C."/>
            <person name="Birren B."/>
        </authorList>
    </citation>
    <scope>NUCLEOTIDE SEQUENCE [LARGE SCALE GENOMIC DNA]</scope>
    <source>
        <strain evidence="3 4">CBS 606.96</strain>
    </source>
</reference>
<dbReference type="Gene3D" id="4.10.280.10">
    <property type="entry name" value="Helix-loop-helix DNA-binding domain"/>
    <property type="match status" value="1"/>
</dbReference>
<dbReference type="HOGENOM" id="CLU_1001155_0_0_1"/>
<evidence type="ECO:0000313" key="4">
    <source>
        <dbReference type="Proteomes" id="UP000019478"/>
    </source>
</evidence>
<dbReference type="AlphaFoldDB" id="W9Y4X6"/>
<evidence type="ECO:0000256" key="1">
    <source>
        <dbReference type="SAM" id="MobiDB-lite"/>
    </source>
</evidence>
<feature type="domain" description="BHLH" evidence="2">
    <location>
        <begin position="174"/>
        <end position="235"/>
    </location>
</feature>
<evidence type="ECO:0000313" key="3">
    <source>
        <dbReference type="EMBL" id="EXJ77504.1"/>
    </source>
</evidence>
<protein>
    <recommendedName>
        <fullName evidence="2">BHLH domain-containing protein</fullName>
    </recommendedName>
</protein>
<dbReference type="eggNOG" id="ENOG502T5GX">
    <property type="taxonomic scope" value="Eukaryota"/>
</dbReference>
<dbReference type="OrthoDB" id="2133190at2759"/>
<dbReference type="Pfam" id="PF00010">
    <property type="entry name" value="HLH"/>
    <property type="match status" value="1"/>
</dbReference>
<sequence>MDWNVSDELPLDELPFNDEAAFLDMMSLNGVIEPAPWLEYPFSTFTNLDYNLSPTPPTTGSAESPLTPPVPLNPQRFANSNLTPKAMEGETQPVSPIVVGRRQTADRPLRSESDPSLMIKPDPTAQPRPISQRMTIIPETGISKPGSLGRRKRPSLRRSSASLSSDDGNGQGQRAKQMHTAVERRYRDKLNQKFRQLLENLKATELSTLPAPDDPNRRMRKVDILADAVGYINRSEATMRHMSSEIDRLNKRLILSQRFRADKQAIHELSRTASSEET</sequence>
<dbReference type="SMART" id="SM00353">
    <property type="entry name" value="HLH"/>
    <property type="match status" value="1"/>
</dbReference>
<keyword evidence="4" id="KW-1185">Reference proteome</keyword>
<evidence type="ECO:0000259" key="2">
    <source>
        <dbReference type="PROSITE" id="PS50888"/>
    </source>
</evidence>
<dbReference type="RefSeq" id="XP_007738014.1">
    <property type="nucleotide sequence ID" value="XM_007739824.1"/>
</dbReference>
<feature type="compositionally biased region" description="Basic and acidic residues" evidence="1">
    <location>
        <begin position="103"/>
        <end position="113"/>
    </location>
</feature>
<dbReference type="PROSITE" id="PS50888">
    <property type="entry name" value="BHLH"/>
    <property type="match status" value="1"/>
</dbReference>
<dbReference type="InterPro" id="IPR011598">
    <property type="entry name" value="bHLH_dom"/>
</dbReference>
<dbReference type="SUPFAM" id="SSF47459">
    <property type="entry name" value="HLH, helix-loop-helix DNA-binding domain"/>
    <property type="match status" value="1"/>
</dbReference>
<accession>W9Y4X6</accession>
<name>W9Y4X6_9EURO</name>